<organism evidence="2">
    <name type="scientific">Anguilla anguilla</name>
    <name type="common">European freshwater eel</name>
    <name type="synonym">Muraena anguilla</name>
    <dbReference type="NCBI Taxonomy" id="7936"/>
    <lineage>
        <taxon>Eukaryota</taxon>
        <taxon>Metazoa</taxon>
        <taxon>Chordata</taxon>
        <taxon>Craniata</taxon>
        <taxon>Vertebrata</taxon>
        <taxon>Euteleostomi</taxon>
        <taxon>Actinopterygii</taxon>
        <taxon>Neopterygii</taxon>
        <taxon>Teleostei</taxon>
        <taxon>Anguilliformes</taxon>
        <taxon>Anguillidae</taxon>
        <taxon>Anguilla</taxon>
    </lineage>
</organism>
<evidence type="ECO:0000313" key="2">
    <source>
        <dbReference type="EMBL" id="JAH96505.1"/>
    </source>
</evidence>
<accession>A0A0E9X3P1</accession>
<feature type="transmembrane region" description="Helical" evidence="1">
    <location>
        <begin position="12"/>
        <end position="35"/>
    </location>
</feature>
<keyword evidence="1" id="KW-0472">Membrane</keyword>
<protein>
    <submittedName>
        <fullName evidence="2">Uncharacterized protein</fullName>
    </submittedName>
</protein>
<feature type="transmembrane region" description="Helical" evidence="1">
    <location>
        <begin position="74"/>
        <end position="107"/>
    </location>
</feature>
<proteinExistence type="predicted"/>
<reference evidence="2" key="1">
    <citation type="submission" date="2014-11" db="EMBL/GenBank/DDBJ databases">
        <authorList>
            <person name="Amaro Gonzalez C."/>
        </authorList>
    </citation>
    <scope>NUCLEOTIDE SEQUENCE</scope>
</reference>
<name>A0A0E9X3P1_ANGAN</name>
<sequence>MCVHSYSIFKHIVIIYVCFFGLLFCGCIPIFHWFIVPLHSFNIVIFSHLSLCIARNGLLTAEKMYSPAPNISPVFILLWMYLMSFFVVVEVLMLCVCVCVCVCVCAARARMCVCVLKRVCKGLIPEMY</sequence>
<dbReference type="AlphaFoldDB" id="A0A0E9X3P1"/>
<keyword evidence="1" id="KW-1133">Transmembrane helix</keyword>
<keyword evidence="1" id="KW-0812">Transmembrane</keyword>
<dbReference type="EMBL" id="GBXM01012072">
    <property type="protein sequence ID" value="JAH96505.1"/>
    <property type="molecule type" value="Transcribed_RNA"/>
</dbReference>
<evidence type="ECO:0000256" key="1">
    <source>
        <dbReference type="SAM" id="Phobius"/>
    </source>
</evidence>
<reference evidence="2" key="2">
    <citation type="journal article" date="2015" name="Fish Shellfish Immunol.">
        <title>Early steps in the European eel (Anguilla anguilla)-Vibrio vulnificus interaction in the gills: Role of the RtxA13 toxin.</title>
        <authorList>
            <person name="Callol A."/>
            <person name="Pajuelo D."/>
            <person name="Ebbesson L."/>
            <person name="Teles M."/>
            <person name="MacKenzie S."/>
            <person name="Amaro C."/>
        </authorList>
    </citation>
    <scope>NUCLEOTIDE SEQUENCE</scope>
</reference>